<sequence>MIHNEILKILKKSTKKEEDKKRSKKSSEVAKDSIEDSNSESGEESEENSGGESDEEHEENQDDEDLVRLIGLFLCISFFFTTKDADKLTEKYIGLVDDLERARDISWPDLIHNNLQKELDVNMGAEMCKNTTGCVTYLLLWFAEHTHLIKPENVVTDPEGEYVPRAARWNLMSVCEAILKDFDTIDIEVKVGAEFKFCC</sequence>
<name>A0AA41VHV5_PAPNU</name>
<dbReference type="Proteomes" id="UP001177140">
    <property type="component" value="Unassembled WGS sequence"/>
</dbReference>
<protein>
    <submittedName>
        <fullName evidence="2">Uncharacterized protein</fullName>
    </submittedName>
</protein>
<feature type="compositionally biased region" description="Acidic residues" evidence="1">
    <location>
        <begin position="35"/>
        <end position="62"/>
    </location>
</feature>
<organism evidence="2 3">
    <name type="scientific">Papaver nudicaule</name>
    <name type="common">Iceland poppy</name>
    <dbReference type="NCBI Taxonomy" id="74823"/>
    <lineage>
        <taxon>Eukaryota</taxon>
        <taxon>Viridiplantae</taxon>
        <taxon>Streptophyta</taxon>
        <taxon>Embryophyta</taxon>
        <taxon>Tracheophyta</taxon>
        <taxon>Spermatophyta</taxon>
        <taxon>Magnoliopsida</taxon>
        <taxon>Ranunculales</taxon>
        <taxon>Papaveraceae</taxon>
        <taxon>Papaveroideae</taxon>
        <taxon>Papaver</taxon>
    </lineage>
</organism>
<accession>A0AA41VHV5</accession>
<proteinExistence type="predicted"/>
<comment type="caution">
    <text evidence="2">The sequence shown here is derived from an EMBL/GenBank/DDBJ whole genome shotgun (WGS) entry which is preliminary data.</text>
</comment>
<feature type="compositionally biased region" description="Basic and acidic residues" evidence="1">
    <location>
        <begin position="15"/>
        <end position="34"/>
    </location>
</feature>
<reference evidence="2" key="1">
    <citation type="submission" date="2022-03" db="EMBL/GenBank/DDBJ databases">
        <title>A functionally conserved STORR gene fusion in Papaver species that diverged 16.8 million years ago.</title>
        <authorList>
            <person name="Catania T."/>
        </authorList>
    </citation>
    <scope>NUCLEOTIDE SEQUENCE</scope>
    <source>
        <strain evidence="2">S-191538</strain>
    </source>
</reference>
<feature type="region of interest" description="Disordered" evidence="1">
    <location>
        <begin position="1"/>
        <end position="62"/>
    </location>
</feature>
<evidence type="ECO:0000313" key="2">
    <source>
        <dbReference type="EMBL" id="MCL7041570.1"/>
    </source>
</evidence>
<evidence type="ECO:0000256" key="1">
    <source>
        <dbReference type="SAM" id="MobiDB-lite"/>
    </source>
</evidence>
<dbReference type="EMBL" id="JAJJMA010225034">
    <property type="protein sequence ID" value="MCL7041570.1"/>
    <property type="molecule type" value="Genomic_DNA"/>
</dbReference>
<keyword evidence="3" id="KW-1185">Reference proteome</keyword>
<dbReference type="AlphaFoldDB" id="A0AA41VHV5"/>
<gene>
    <name evidence="2" type="ORF">MKW94_008596</name>
</gene>
<evidence type="ECO:0000313" key="3">
    <source>
        <dbReference type="Proteomes" id="UP001177140"/>
    </source>
</evidence>